<evidence type="ECO:0000259" key="1">
    <source>
        <dbReference type="Pfam" id="PF11799"/>
    </source>
</evidence>
<comment type="caution">
    <text evidence="2">The sequence shown here is derived from an EMBL/GenBank/DDBJ whole genome shotgun (WGS) entry which is preliminary data.</text>
</comment>
<feature type="domain" description="DNA polymerase Y-family little finger" evidence="1">
    <location>
        <begin position="3"/>
        <end position="114"/>
    </location>
</feature>
<dbReference type="InterPro" id="IPR036775">
    <property type="entry name" value="DNA_pol_Y-fam_lit_finger_sf"/>
</dbReference>
<dbReference type="EMBL" id="VSSQ01035020">
    <property type="protein sequence ID" value="MPM87130.1"/>
    <property type="molecule type" value="Genomic_DNA"/>
</dbReference>
<gene>
    <name evidence="2" type="primary">dinB_43</name>
    <name evidence="2" type="ORF">SDC9_134223</name>
</gene>
<dbReference type="GO" id="GO:0003887">
    <property type="term" value="F:DNA-directed DNA polymerase activity"/>
    <property type="evidence" value="ECO:0007669"/>
    <property type="project" value="UniProtKB-EC"/>
</dbReference>
<organism evidence="2">
    <name type="scientific">bioreactor metagenome</name>
    <dbReference type="NCBI Taxonomy" id="1076179"/>
    <lineage>
        <taxon>unclassified sequences</taxon>
        <taxon>metagenomes</taxon>
        <taxon>ecological metagenomes</taxon>
    </lineage>
</organism>
<keyword evidence="2" id="KW-0808">Transferase</keyword>
<name>A0A645DCB5_9ZZZZ</name>
<keyword evidence="2" id="KW-0548">Nucleotidyltransferase</keyword>
<dbReference type="InterPro" id="IPR017961">
    <property type="entry name" value="DNA_pol_Y-fam_little_finger"/>
</dbReference>
<dbReference type="Gene3D" id="3.30.1490.100">
    <property type="entry name" value="DNA polymerase, Y-family, little finger domain"/>
    <property type="match status" value="1"/>
</dbReference>
<dbReference type="Pfam" id="PF11799">
    <property type="entry name" value="IMS_C"/>
    <property type="match status" value="1"/>
</dbReference>
<evidence type="ECO:0000313" key="2">
    <source>
        <dbReference type="EMBL" id="MPM87130.1"/>
    </source>
</evidence>
<dbReference type="SUPFAM" id="SSF100879">
    <property type="entry name" value="Lesion bypass DNA polymerase (Y-family), little finger domain"/>
    <property type="match status" value="1"/>
</dbReference>
<dbReference type="GO" id="GO:0006281">
    <property type="term" value="P:DNA repair"/>
    <property type="evidence" value="ECO:0007669"/>
    <property type="project" value="InterPro"/>
</dbReference>
<reference evidence="2" key="1">
    <citation type="submission" date="2019-08" db="EMBL/GenBank/DDBJ databases">
        <authorList>
            <person name="Kucharzyk K."/>
            <person name="Murdoch R.W."/>
            <person name="Higgins S."/>
            <person name="Loffler F."/>
        </authorList>
    </citation>
    <scope>NUCLEOTIDE SEQUENCE</scope>
</reference>
<dbReference type="EC" id="2.7.7.7" evidence="2"/>
<dbReference type="AlphaFoldDB" id="A0A645DCB5"/>
<accession>A0A645DCB5</accession>
<dbReference type="GO" id="GO:0003684">
    <property type="term" value="F:damaged DNA binding"/>
    <property type="evidence" value="ECO:0007669"/>
    <property type="project" value="InterPro"/>
</dbReference>
<proteinExistence type="predicted"/>
<sequence>MIKSVGNSTTTPVDMISVEDVRCVYTLLAESVATRLREIGMAGRCINIHVRDTNLNVRACQTTISHHTALSGDITKAAMRLFIERDYARMLPLRSIGVSVSSLTDAQDPLQLDLFGDSLSRDRQLALAKAVDHIRTRFGTQVIRLGNVLAHPVFAAINPHDDHTIHPEQFYAG</sequence>
<protein>
    <submittedName>
        <fullName evidence="2">DNA polymerase IV</fullName>
        <ecNumber evidence="2">2.7.7.7</ecNumber>
    </submittedName>
</protein>